<evidence type="ECO:0000313" key="2">
    <source>
        <dbReference type="EMBL" id="UUI72028.1"/>
    </source>
</evidence>
<keyword evidence="1" id="KW-0472">Membrane</keyword>
<sequence>MTGRASDEPHDHERRTRRIARLLVWTGAAIVLGVVVGLVYAIHPLVT</sequence>
<organism evidence="2 3">
    <name type="scientific">Cellulomonas xiejunii</name>
    <dbReference type="NCBI Taxonomy" id="2968083"/>
    <lineage>
        <taxon>Bacteria</taxon>
        <taxon>Bacillati</taxon>
        <taxon>Actinomycetota</taxon>
        <taxon>Actinomycetes</taxon>
        <taxon>Micrococcales</taxon>
        <taxon>Cellulomonadaceae</taxon>
        <taxon>Cellulomonas</taxon>
    </lineage>
</organism>
<name>A0ABY5KQ95_9CELL</name>
<dbReference type="Proteomes" id="UP001316384">
    <property type="component" value="Chromosome"/>
</dbReference>
<keyword evidence="3" id="KW-1185">Reference proteome</keyword>
<gene>
    <name evidence="2" type="ORF">NP048_00720</name>
</gene>
<dbReference type="RefSeq" id="WP_227577062.1">
    <property type="nucleotide sequence ID" value="NZ_CP101987.1"/>
</dbReference>
<protein>
    <submittedName>
        <fullName evidence="2">Uncharacterized protein</fullName>
    </submittedName>
</protein>
<proteinExistence type="predicted"/>
<reference evidence="2 3" key="1">
    <citation type="submission" date="2022-07" db="EMBL/GenBank/DDBJ databases">
        <title>Novel species in genus cellulomonas.</title>
        <authorList>
            <person name="Ye L."/>
        </authorList>
    </citation>
    <scope>NUCLEOTIDE SEQUENCE [LARGE SCALE GENOMIC DNA]</scope>
    <source>
        <strain evidence="3">zg-B89</strain>
    </source>
</reference>
<feature type="transmembrane region" description="Helical" evidence="1">
    <location>
        <begin position="22"/>
        <end position="42"/>
    </location>
</feature>
<accession>A0ABY5KQ95</accession>
<evidence type="ECO:0000256" key="1">
    <source>
        <dbReference type="SAM" id="Phobius"/>
    </source>
</evidence>
<keyword evidence="1" id="KW-1133">Transmembrane helix</keyword>
<dbReference type="EMBL" id="CP101987">
    <property type="protein sequence ID" value="UUI72028.1"/>
    <property type="molecule type" value="Genomic_DNA"/>
</dbReference>
<evidence type="ECO:0000313" key="3">
    <source>
        <dbReference type="Proteomes" id="UP001316384"/>
    </source>
</evidence>
<keyword evidence="1" id="KW-0812">Transmembrane</keyword>